<keyword evidence="5" id="KW-0547">Nucleotide-binding</keyword>
<dbReference type="CDD" id="cd16917">
    <property type="entry name" value="HATPase_UhpB-NarQ-NarX-like"/>
    <property type="match status" value="1"/>
</dbReference>
<accession>A0A5S9MGV5</accession>
<evidence type="ECO:0000256" key="11">
    <source>
        <dbReference type="SAM" id="MobiDB-lite"/>
    </source>
</evidence>
<gene>
    <name evidence="13" type="ORF">BsIDN1_58090</name>
</gene>
<dbReference type="Proteomes" id="UP000464658">
    <property type="component" value="Chromosome"/>
</dbReference>
<reference evidence="13 14" key="1">
    <citation type="submission" date="2019-12" db="EMBL/GenBank/DDBJ databases">
        <title>Full genome sequence of a Bacillus safensis strain isolated from commercially available natto in Indonesia.</title>
        <authorList>
            <person name="Yoshida M."/>
            <person name="Uomi M."/>
            <person name="Waturangi D."/>
            <person name="Ekaputri J.J."/>
            <person name="Setiamarga D.H.E."/>
        </authorList>
    </citation>
    <scope>NUCLEOTIDE SEQUENCE [LARGE SCALE GENOMIC DNA]</scope>
    <source>
        <strain evidence="13 14">IDN1</strain>
    </source>
</reference>
<keyword evidence="3" id="KW-0808">Transferase</keyword>
<dbReference type="InterPro" id="IPR036890">
    <property type="entry name" value="HATPase_C_sf"/>
</dbReference>
<evidence type="ECO:0000313" key="14">
    <source>
        <dbReference type="Proteomes" id="UP000464658"/>
    </source>
</evidence>
<dbReference type="InterPro" id="IPR005467">
    <property type="entry name" value="His_kinase_dom"/>
</dbReference>
<evidence type="ECO:0000256" key="4">
    <source>
        <dbReference type="ARBA" id="ARBA00022692"/>
    </source>
</evidence>
<evidence type="ECO:0000256" key="7">
    <source>
        <dbReference type="ARBA" id="ARBA00022840"/>
    </source>
</evidence>
<evidence type="ECO:0000256" key="8">
    <source>
        <dbReference type="ARBA" id="ARBA00022989"/>
    </source>
</evidence>
<dbReference type="InterPro" id="IPR050482">
    <property type="entry name" value="Sensor_HK_TwoCompSys"/>
</dbReference>
<evidence type="ECO:0000256" key="1">
    <source>
        <dbReference type="ARBA" id="ARBA00004651"/>
    </source>
</evidence>
<feature type="domain" description="Histidine kinase" evidence="12">
    <location>
        <begin position="1"/>
        <end position="85"/>
    </location>
</feature>
<keyword evidence="7" id="KW-0067">ATP-binding</keyword>
<dbReference type="SUPFAM" id="SSF55874">
    <property type="entry name" value="ATPase domain of HSP90 chaperone/DNA topoisomerase II/histidine kinase"/>
    <property type="match status" value="1"/>
</dbReference>
<feature type="region of interest" description="Disordered" evidence="11">
    <location>
        <begin position="94"/>
        <end position="117"/>
    </location>
</feature>
<dbReference type="InterPro" id="IPR003594">
    <property type="entry name" value="HATPase_dom"/>
</dbReference>
<organism evidence="13 14">
    <name type="scientific">Bacillus safensis</name>
    <dbReference type="NCBI Taxonomy" id="561879"/>
    <lineage>
        <taxon>Bacteria</taxon>
        <taxon>Bacillati</taxon>
        <taxon>Bacillota</taxon>
        <taxon>Bacilli</taxon>
        <taxon>Bacillales</taxon>
        <taxon>Bacillaceae</taxon>
        <taxon>Bacillus</taxon>
    </lineage>
</organism>
<protein>
    <recommendedName>
        <fullName evidence="12">Histidine kinase domain-containing protein</fullName>
    </recommendedName>
</protein>
<comment type="subcellular location">
    <subcellularLocation>
        <location evidence="1">Cell membrane</location>
        <topology evidence="1">Multi-pass membrane protein</topology>
    </subcellularLocation>
</comment>
<keyword evidence="6" id="KW-0418">Kinase</keyword>
<name>A0A5S9MGV5_BACIA</name>
<evidence type="ECO:0000313" key="13">
    <source>
        <dbReference type="EMBL" id="BBP92191.1"/>
    </source>
</evidence>
<dbReference type="AlphaFoldDB" id="A0A5S9MGV5"/>
<dbReference type="EMBL" id="AP021906">
    <property type="protein sequence ID" value="BBP92191.1"/>
    <property type="molecule type" value="Genomic_DNA"/>
</dbReference>
<keyword evidence="9" id="KW-0902">Two-component regulatory system</keyword>
<dbReference type="GO" id="GO:0005886">
    <property type="term" value="C:plasma membrane"/>
    <property type="evidence" value="ECO:0007669"/>
    <property type="project" value="UniProtKB-SubCell"/>
</dbReference>
<dbReference type="GO" id="GO:0000160">
    <property type="term" value="P:phosphorelay signal transduction system"/>
    <property type="evidence" value="ECO:0007669"/>
    <property type="project" value="UniProtKB-KW"/>
</dbReference>
<keyword evidence="10" id="KW-0472">Membrane</keyword>
<evidence type="ECO:0000256" key="5">
    <source>
        <dbReference type="ARBA" id="ARBA00022741"/>
    </source>
</evidence>
<dbReference type="GO" id="GO:0016301">
    <property type="term" value="F:kinase activity"/>
    <property type="evidence" value="ECO:0007669"/>
    <property type="project" value="UniProtKB-KW"/>
</dbReference>
<evidence type="ECO:0000256" key="6">
    <source>
        <dbReference type="ARBA" id="ARBA00022777"/>
    </source>
</evidence>
<keyword evidence="2" id="KW-1003">Cell membrane</keyword>
<evidence type="ECO:0000256" key="3">
    <source>
        <dbReference type="ARBA" id="ARBA00022679"/>
    </source>
</evidence>
<proteinExistence type="predicted"/>
<keyword evidence="4" id="KW-0812">Transmembrane</keyword>
<dbReference type="GO" id="GO:0005524">
    <property type="term" value="F:ATP binding"/>
    <property type="evidence" value="ECO:0007669"/>
    <property type="project" value="UniProtKB-KW"/>
</dbReference>
<dbReference type="PROSITE" id="PS50109">
    <property type="entry name" value="HIS_KIN"/>
    <property type="match status" value="1"/>
</dbReference>
<dbReference type="Gene3D" id="3.30.565.10">
    <property type="entry name" value="Histidine kinase-like ATPase, C-terminal domain"/>
    <property type="match status" value="1"/>
</dbReference>
<evidence type="ECO:0000256" key="9">
    <source>
        <dbReference type="ARBA" id="ARBA00023012"/>
    </source>
</evidence>
<evidence type="ECO:0000259" key="12">
    <source>
        <dbReference type="PROSITE" id="PS50109"/>
    </source>
</evidence>
<sequence>MQEALSNVFRHAKATKVTVRLLIRNRQVQLKIIDNGIGFQTDHVKTASYGLESIRERTSEVGGVAEIMSFEGKGTQIDVKVPILMKEKERTFDDSSAFNRRSRNGENGSCGLFRGAG</sequence>
<keyword evidence="8" id="KW-1133">Transmembrane helix</keyword>
<dbReference type="PANTHER" id="PTHR24421:SF37">
    <property type="entry name" value="SENSOR HISTIDINE KINASE NARS"/>
    <property type="match status" value="1"/>
</dbReference>
<dbReference type="PANTHER" id="PTHR24421">
    <property type="entry name" value="NITRATE/NITRITE SENSOR PROTEIN NARX-RELATED"/>
    <property type="match status" value="1"/>
</dbReference>
<evidence type="ECO:0000256" key="10">
    <source>
        <dbReference type="ARBA" id="ARBA00023136"/>
    </source>
</evidence>
<evidence type="ECO:0000256" key="2">
    <source>
        <dbReference type="ARBA" id="ARBA00022475"/>
    </source>
</evidence>
<dbReference type="Pfam" id="PF02518">
    <property type="entry name" value="HATPase_c"/>
    <property type="match status" value="1"/>
</dbReference>